<protein>
    <submittedName>
        <fullName evidence="2">Uncharacterized protein</fullName>
    </submittedName>
</protein>
<organism evidence="2 3">
    <name type="scientific">Aspergillus sydowii CBS 593.65</name>
    <dbReference type="NCBI Taxonomy" id="1036612"/>
    <lineage>
        <taxon>Eukaryota</taxon>
        <taxon>Fungi</taxon>
        <taxon>Dikarya</taxon>
        <taxon>Ascomycota</taxon>
        <taxon>Pezizomycotina</taxon>
        <taxon>Eurotiomycetes</taxon>
        <taxon>Eurotiomycetidae</taxon>
        <taxon>Eurotiales</taxon>
        <taxon>Aspergillaceae</taxon>
        <taxon>Aspergillus</taxon>
        <taxon>Aspergillus subgen. Nidulantes</taxon>
    </lineage>
</organism>
<keyword evidence="1" id="KW-1133">Transmembrane helix</keyword>
<evidence type="ECO:0000313" key="2">
    <source>
        <dbReference type="EMBL" id="OJJ61787.1"/>
    </source>
</evidence>
<dbReference type="VEuPathDB" id="FungiDB:ASPSYDRAFT_586470"/>
<reference evidence="3" key="1">
    <citation type="journal article" date="2017" name="Genome Biol.">
        <title>Comparative genomics reveals high biological diversity and specific adaptations in the industrially and medically important fungal genus Aspergillus.</title>
        <authorList>
            <person name="de Vries R.P."/>
            <person name="Riley R."/>
            <person name="Wiebenga A."/>
            <person name="Aguilar-Osorio G."/>
            <person name="Amillis S."/>
            <person name="Uchima C.A."/>
            <person name="Anderluh G."/>
            <person name="Asadollahi M."/>
            <person name="Askin M."/>
            <person name="Barry K."/>
            <person name="Battaglia E."/>
            <person name="Bayram O."/>
            <person name="Benocci T."/>
            <person name="Braus-Stromeyer S.A."/>
            <person name="Caldana C."/>
            <person name="Canovas D."/>
            <person name="Cerqueira G.C."/>
            <person name="Chen F."/>
            <person name="Chen W."/>
            <person name="Choi C."/>
            <person name="Clum A."/>
            <person name="Dos Santos R.A."/>
            <person name="Damasio A.R."/>
            <person name="Diallinas G."/>
            <person name="Emri T."/>
            <person name="Fekete E."/>
            <person name="Flipphi M."/>
            <person name="Freyberg S."/>
            <person name="Gallo A."/>
            <person name="Gournas C."/>
            <person name="Habgood R."/>
            <person name="Hainaut M."/>
            <person name="Harispe M.L."/>
            <person name="Henrissat B."/>
            <person name="Hilden K.S."/>
            <person name="Hope R."/>
            <person name="Hossain A."/>
            <person name="Karabika E."/>
            <person name="Karaffa L."/>
            <person name="Karanyi Z."/>
            <person name="Krasevec N."/>
            <person name="Kuo A."/>
            <person name="Kusch H."/>
            <person name="LaButti K."/>
            <person name="Lagendijk E.L."/>
            <person name="Lapidus A."/>
            <person name="Levasseur A."/>
            <person name="Lindquist E."/>
            <person name="Lipzen A."/>
            <person name="Logrieco A.F."/>
            <person name="MacCabe A."/>
            <person name="Maekelae M.R."/>
            <person name="Malavazi I."/>
            <person name="Melin P."/>
            <person name="Meyer V."/>
            <person name="Mielnichuk N."/>
            <person name="Miskei M."/>
            <person name="Molnar A.P."/>
            <person name="Mule G."/>
            <person name="Ngan C.Y."/>
            <person name="Orejas M."/>
            <person name="Orosz E."/>
            <person name="Ouedraogo J.P."/>
            <person name="Overkamp K.M."/>
            <person name="Park H.-S."/>
            <person name="Perrone G."/>
            <person name="Piumi F."/>
            <person name="Punt P.J."/>
            <person name="Ram A.F."/>
            <person name="Ramon A."/>
            <person name="Rauscher S."/>
            <person name="Record E."/>
            <person name="Riano-Pachon D.M."/>
            <person name="Robert V."/>
            <person name="Roehrig J."/>
            <person name="Ruller R."/>
            <person name="Salamov A."/>
            <person name="Salih N.S."/>
            <person name="Samson R.A."/>
            <person name="Sandor E."/>
            <person name="Sanguinetti M."/>
            <person name="Schuetze T."/>
            <person name="Sepcic K."/>
            <person name="Shelest E."/>
            <person name="Sherlock G."/>
            <person name="Sophianopoulou V."/>
            <person name="Squina F.M."/>
            <person name="Sun H."/>
            <person name="Susca A."/>
            <person name="Todd R.B."/>
            <person name="Tsang A."/>
            <person name="Unkles S.E."/>
            <person name="van de Wiele N."/>
            <person name="van Rossen-Uffink D."/>
            <person name="Oliveira J.V."/>
            <person name="Vesth T.C."/>
            <person name="Visser J."/>
            <person name="Yu J.-H."/>
            <person name="Zhou M."/>
            <person name="Andersen M.R."/>
            <person name="Archer D.B."/>
            <person name="Baker S.E."/>
            <person name="Benoit I."/>
            <person name="Brakhage A.A."/>
            <person name="Braus G.H."/>
            <person name="Fischer R."/>
            <person name="Frisvad J.C."/>
            <person name="Goldman G.H."/>
            <person name="Houbraken J."/>
            <person name="Oakley B."/>
            <person name="Pocsi I."/>
            <person name="Scazzocchio C."/>
            <person name="Seiboth B."/>
            <person name="vanKuyk P.A."/>
            <person name="Wortman J."/>
            <person name="Dyer P.S."/>
            <person name="Grigoriev I.V."/>
        </authorList>
    </citation>
    <scope>NUCLEOTIDE SEQUENCE [LARGE SCALE GENOMIC DNA]</scope>
    <source>
        <strain evidence="3">CBS 593.65</strain>
    </source>
</reference>
<dbReference type="AlphaFoldDB" id="A0A1L9TQT5"/>
<evidence type="ECO:0000256" key="1">
    <source>
        <dbReference type="SAM" id="Phobius"/>
    </source>
</evidence>
<dbReference type="EMBL" id="KV878583">
    <property type="protein sequence ID" value="OJJ61787.1"/>
    <property type="molecule type" value="Genomic_DNA"/>
</dbReference>
<dbReference type="RefSeq" id="XP_040705593.1">
    <property type="nucleotide sequence ID" value="XM_040849572.1"/>
</dbReference>
<gene>
    <name evidence="2" type="ORF">ASPSYDRAFT_586470</name>
</gene>
<dbReference type="Proteomes" id="UP000184356">
    <property type="component" value="Unassembled WGS sequence"/>
</dbReference>
<keyword evidence="1" id="KW-0472">Membrane</keyword>
<name>A0A1L9TQT5_9EURO</name>
<evidence type="ECO:0000313" key="3">
    <source>
        <dbReference type="Proteomes" id="UP000184356"/>
    </source>
</evidence>
<keyword evidence="3" id="KW-1185">Reference proteome</keyword>
<keyword evidence="1" id="KW-0812">Transmembrane</keyword>
<proteinExistence type="predicted"/>
<dbReference type="GeneID" id="63765645"/>
<feature type="transmembrane region" description="Helical" evidence="1">
    <location>
        <begin position="12"/>
        <end position="39"/>
    </location>
</feature>
<sequence length="63" mass="7038">MLVKEHRDGQMSGLLATCHCLLFFLHVVGLGLDIVAVLLKDRKARLCSRLGLLGLFRRLCCTL</sequence>
<accession>A0A1L9TQT5</accession>